<name>A0AAD9JTP2_RIDPI</name>
<sequence length="26" mass="3140">MENVTSIYINNTQIENFESYIYLGQR</sequence>
<gene>
    <name evidence="1" type="ORF">NP493_1744g00038</name>
</gene>
<proteinExistence type="predicted"/>
<dbReference type="EMBL" id="JAODUO010001742">
    <property type="protein sequence ID" value="KAK2159138.1"/>
    <property type="molecule type" value="Genomic_DNA"/>
</dbReference>
<accession>A0AAD9JTP2</accession>
<keyword evidence="2" id="KW-1185">Reference proteome</keyword>
<organism evidence="1 2">
    <name type="scientific">Ridgeia piscesae</name>
    <name type="common">Tubeworm</name>
    <dbReference type="NCBI Taxonomy" id="27915"/>
    <lineage>
        <taxon>Eukaryota</taxon>
        <taxon>Metazoa</taxon>
        <taxon>Spiralia</taxon>
        <taxon>Lophotrochozoa</taxon>
        <taxon>Annelida</taxon>
        <taxon>Polychaeta</taxon>
        <taxon>Sedentaria</taxon>
        <taxon>Canalipalpata</taxon>
        <taxon>Sabellida</taxon>
        <taxon>Siboglinidae</taxon>
        <taxon>Ridgeia</taxon>
    </lineage>
</organism>
<dbReference type="Proteomes" id="UP001209878">
    <property type="component" value="Unassembled WGS sequence"/>
</dbReference>
<dbReference type="AlphaFoldDB" id="A0AAD9JTP2"/>
<evidence type="ECO:0000313" key="2">
    <source>
        <dbReference type="Proteomes" id="UP001209878"/>
    </source>
</evidence>
<reference evidence="1" key="1">
    <citation type="journal article" date="2023" name="Mol. Biol. Evol.">
        <title>Third-Generation Sequencing Reveals the Adaptive Role of the Epigenome in Three Deep-Sea Polychaetes.</title>
        <authorList>
            <person name="Perez M."/>
            <person name="Aroh O."/>
            <person name="Sun Y."/>
            <person name="Lan Y."/>
            <person name="Juniper S.K."/>
            <person name="Young C.R."/>
            <person name="Angers B."/>
            <person name="Qian P.Y."/>
        </authorList>
    </citation>
    <scope>NUCLEOTIDE SEQUENCE</scope>
    <source>
        <strain evidence="1">R07B-5</strain>
    </source>
</reference>
<comment type="caution">
    <text evidence="1">The sequence shown here is derived from an EMBL/GenBank/DDBJ whole genome shotgun (WGS) entry which is preliminary data.</text>
</comment>
<protein>
    <submittedName>
        <fullName evidence="1">Uncharacterized protein</fullName>
    </submittedName>
</protein>
<evidence type="ECO:0000313" key="1">
    <source>
        <dbReference type="EMBL" id="KAK2159138.1"/>
    </source>
</evidence>